<reference evidence="2" key="2">
    <citation type="submission" date="2015-01" db="EMBL/GenBank/DDBJ databases">
        <title>Evolutionary Origins and Diversification of the Mycorrhizal Mutualists.</title>
        <authorList>
            <consortium name="DOE Joint Genome Institute"/>
            <consortium name="Mycorrhizal Genomics Consortium"/>
            <person name="Kohler A."/>
            <person name="Kuo A."/>
            <person name="Nagy L.G."/>
            <person name="Floudas D."/>
            <person name="Copeland A."/>
            <person name="Barry K.W."/>
            <person name="Cichocki N."/>
            <person name="Veneault-Fourrey C."/>
            <person name="LaButti K."/>
            <person name="Lindquist E.A."/>
            <person name="Lipzen A."/>
            <person name="Lundell T."/>
            <person name="Morin E."/>
            <person name="Murat C."/>
            <person name="Riley R."/>
            <person name="Ohm R."/>
            <person name="Sun H."/>
            <person name="Tunlid A."/>
            <person name="Henrissat B."/>
            <person name="Grigoriev I.V."/>
            <person name="Hibbett D.S."/>
            <person name="Martin F."/>
        </authorList>
    </citation>
    <scope>NUCLEOTIDE SEQUENCE [LARGE SCALE GENOMIC DNA]</scope>
    <source>
        <strain evidence="2">441</strain>
    </source>
</reference>
<proteinExistence type="predicted"/>
<dbReference type="AlphaFoldDB" id="A0A0C9YP28"/>
<gene>
    <name evidence="1" type="ORF">PISMIDRAFT_16460</name>
</gene>
<protein>
    <submittedName>
        <fullName evidence="1">Uncharacterized protein</fullName>
    </submittedName>
</protein>
<dbReference type="EMBL" id="KN833887">
    <property type="protein sequence ID" value="KIK15539.1"/>
    <property type="molecule type" value="Genomic_DNA"/>
</dbReference>
<dbReference type="Proteomes" id="UP000054018">
    <property type="component" value="Unassembled WGS sequence"/>
</dbReference>
<name>A0A0C9YP28_9AGAM</name>
<dbReference type="HOGENOM" id="CLU_2776887_0_0_1"/>
<evidence type="ECO:0000313" key="1">
    <source>
        <dbReference type="EMBL" id="KIK15539.1"/>
    </source>
</evidence>
<evidence type="ECO:0000313" key="2">
    <source>
        <dbReference type="Proteomes" id="UP000054018"/>
    </source>
</evidence>
<keyword evidence="2" id="KW-1185">Reference proteome</keyword>
<accession>A0A0C9YP28</accession>
<sequence>MDIIFAAQCVCTVPDEQPYNHTDIKLDFKTCMQPTSARQPQPQICICLGALDKVTNTRIYESRHKPMTL</sequence>
<reference evidence="1 2" key="1">
    <citation type="submission" date="2014-04" db="EMBL/GenBank/DDBJ databases">
        <authorList>
            <consortium name="DOE Joint Genome Institute"/>
            <person name="Kuo A."/>
            <person name="Kohler A."/>
            <person name="Costa M.D."/>
            <person name="Nagy L.G."/>
            <person name="Floudas D."/>
            <person name="Copeland A."/>
            <person name="Barry K.W."/>
            <person name="Cichocki N."/>
            <person name="Veneault-Fourrey C."/>
            <person name="LaButti K."/>
            <person name="Lindquist E.A."/>
            <person name="Lipzen A."/>
            <person name="Lundell T."/>
            <person name="Morin E."/>
            <person name="Murat C."/>
            <person name="Sun H."/>
            <person name="Tunlid A."/>
            <person name="Henrissat B."/>
            <person name="Grigoriev I.V."/>
            <person name="Hibbett D.S."/>
            <person name="Martin F."/>
            <person name="Nordberg H.P."/>
            <person name="Cantor M.N."/>
            <person name="Hua S.X."/>
        </authorList>
    </citation>
    <scope>NUCLEOTIDE SEQUENCE [LARGE SCALE GENOMIC DNA]</scope>
    <source>
        <strain evidence="1 2">441</strain>
    </source>
</reference>
<organism evidence="1 2">
    <name type="scientific">Pisolithus microcarpus 441</name>
    <dbReference type="NCBI Taxonomy" id="765257"/>
    <lineage>
        <taxon>Eukaryota</taxon>
        <taxon>Fungi</taxon>
        <taxon>Dikarya</taxon>
        <taxon>Basidiomycota</taxon>
        <taxon>Agaricomycotina</taxon>
        <taxon>Agaricomycetes</taxon>
        <taxon>Agaricomycetidae</taxon>
        <taxon>Boletales</taxon>
        <taxon>Sclerodermatineae</taxon>
        <taxon>Pisolithaceae</taxon>
        <taxon>Pisolithus</taxon>
    </lineage>
</organism>